<evidence type="ECO:0000313" key="2">
    <source>
        <dbReference type="EMBL" id="KHK91183.1"/>
    </source>
</evidence>
<accession>A0A0B1ZPK1</accession>
<dbReference type="InterPro" id="IPR036291">
    <property type="entry name" value="NAD(P)-bd_dom_sf"/>
</dbReference>
<dbReference type="PROSITE" id="PS01162">
    <property type="entry name" value="QOR_ZETA_CRYSTAL"/>
    <property type="match status" value="1"/>
</dbReference>
<proteinExistence type="predicted"/>
<dbReference type="STRING" id="1348853.LK12_09745"/>
<dbReference type="AlphaFoldDB" id="A0A0B1ZPK1"/>
<sequence length="325" mass="33840">MPRAVIGHEFGPPESYLLEDFDPGAPKEGEVRVAIKAAGVSYVDVLTAMGKYQFKPPLPFIPGSEAAGVVAAVGPGVTHLAEGDRVFCGGLGGLFAEANNFKAGNMAKVPEAMSFEQAAVFSVNYQTAYYALADRGRAKPGETLLVLGAAGGTGFAAIQVGKHLGLRVIASASSQAKQKVALDGGADAVVTTGAEDWRDQVTAANDGKPIDLVFDPVGGDALEPAFRCLGYDGRHLVIGFTGGIASLRTNLALLKSASLVGVQMRDHAIKRPEEAEAMRRKVMELAGEGIFSPAIAERFAIEDYAAAMNAAFSGKAAGRIVLKMD</sequence>
<dbReference type="Pfam" id="PF00107">
    <property type="entry name" value="ADH_zinc_N"/>
    <property type="match status" value="1"/>
</dbReference>
<dbReference type="InterPro" id="IPR013149">
    <property type="entry name" value="ADH-like_C"/>
</dbReference>
<evidence type="ECO:0000313" key="3">
    <source>
        <dbReference type="Proteomes" id="UP000031057"/>
    </source>
</evidence>
<dbReference type="Gene3D" id="3.90.180.10">
    <property type="entry name" value="Medium-chain alcohol dehydrogenases, catalytic domain"/>
    <property type="match status" value="1"/>
</dbReference>
<dbReference type="InterPro" id="IPR020843">
    <property type="entry name" value="ER"/>
</dbReference>
<dbReference type="Gene3D" id="3.40.50.720">
    <property type="entry name" value="NAD(P)-binding Rossmann-like Domain"/>
    <property type="match status" value="1"/>
</dbReference>
<dbReference type="EMBL" id="JTDI01000003">
    <property type="protein sequence ID" value="KHK91183.1"/>
    <property type="molecule type" value="Genomic_DNA"/>
</dbReference>
<dbReference type="SUPFAM" id="SSF50129">
    <property type="entry name" value="GroES-like"/>
    <property type="match status" value="1"/>
</dbReference>
<dbReference type="PANTHER" id="PTHR43677">
    <property type="entry name" value="SHORT-CHAIN DEHYDROGENASE/REDUCTASE"/>
    <property type="match status" value="1"/>
</dbReference>
<dbReference type="SUPFAM" id="SSF51735">
    <property type="entry name" value="NAD(P)-binding Rossmann-fold domains"/>
    <property type="match status" value="1"/>
</dbReference>
<dbReference type="GO" id="GO:0016491">
    <property type="term" value="F:oxidoreductase activity"/>
    <property type="evidence" value="ECO:0007669"/>
    <property type="project" value="InterPro"/>
</dbReference>
<gene>
    <name evidence="2" type="ORF">LK12_09745</name>
</gene>
<dbReference type="Pfam" id="PF08240">
    <property type="entry name" value="ADH_N"/>
    <property type="match status" value="1"/>
</dbReference>
<dbReference type="InterPro" id="IPR002364">
    <property type="entry name" value="Quin_OxRdtase/zeta-crystal_CS"/>
</dbReference>
<dbReference type="PANTHER" id="PTHR43677:SF4">
    <property type="entry name" value="QUINONE OXIDOREDUCTASE-LIKE PROTEIN 2"/>
    <property type="match status" value="1"/>
</dbReference>
<dbReference type="InterPro" id="IPR051397">
    <property type="entry name" value="Zn-ADH-like_protein"/>
</dbReference>
<name>A0A0B1ZPK1_9SPHN</name>
<feature type="domain" description="Enoyl reductase (ER)" evidence="1">
    <location>
        <begin position="11"/>
        <end position="322"/>
    </location>
</feature>
<dbReference type="OrthoDB" id="4190732at2"/>
<dbReference type="InterPro" id="IPR011032">
    <property type="entry name" value="GroES-like_sf"/>
</dbReference>
<dbReference type="Proteomes" id="UP000031057">
    <property type="component" value="Unassembled WGS sequence"/>
</dbReference>
<protein>
    <submittedName>
        <fullName evidence="2">Zinc-binding alcohol dehydrogenase</fullName>
    </submittedName>
</protein>
<reference evidence="2 3" key="1">
    <citation type="submission" date="2014-10" db="EMBL/GenBank/DDBJ databases">
        <title>Genome sequence of Novosphingobium malaysiense MUSC 273(T).</title>
        <authorList>
            <person name="Lee L.-H."/>
        </authorList>
    </citation>
    <scope>NUCLEOTIDE SEQUENCE [LARGE SCALE GENOMIC DNA]</scope>
    <source>
        <strain evidence="2 3">MUSC 273</strain>
    </source>
</reference>
<dbReference type="RefSeq" id="WP_039282894.1">
    <property type="nucleotide sequence ID" value="NZ_JTDI01000003.1"/>
</dbReference>
<dbReference type="GO" id="GO:0008270">
    <property type="term" value="F:zinc ion binding"/>
    <property type="evidence" value="ECO:0007669"/>
    <property type="project" value="InterPro"/>
</dbReference>
<dbReference type="CDD" id="cd08241">
    <property type="entry name" value="QOR1"/>
    <property type="match status" value="1"/>
</dbReference>
<organism evidence="2 3">
    <name type="scientific">Novosphingobium malaysiense</name>
    <dbReference type="NCBI Taxonomy" id="1348853"/>
    <lineage>
        <taxon>Bacteria</taxon>
        <taxon>Pseudomonadati</taxon>
        <taxon>Pseudomonadota</taxon>
        <taxon>Alphaproteobacteria</taxon>
        <taxon>Sphingomonadales</taxon>
        <taxon>Sphingomonadaceae</taxon>
        <taxon>Novosphingobium</taxon>
    </lineage>
</organism>
<dbReference type="SMART" id="SM00829">
    <property type="entry name" value="PKS_ER"/>
    <property type="match status" value="1"/>
</dbReference>
<keyword evidence="3" id="KW-1185">Reference proteome</keyword>
<dbReference type="InterPro" id="IPR013154">
    <property type="entry name" value="ADH-like_N"/>
</dbReference>
<evidence type="ECO:0000259" key="1">
    <source>
        <dbReference type="SMART" id="SM00829"/>
    </source>
</evidence>
<comment type="caution">
    <text evidence="2">The sequence shown here is derived from an EMBL/GenBank/DDBJ whole genome shotgun (WGS) entry which is preliminary data.</text>
</comment>